<evidence type="ECO:0000256" key="5">
    <source>
        <dbReference type="SAM" id="MobiDB-lite"/>
    </source>
</evidence>
<keyword evidence="2" id="KW-0472">Membrane</keyword>
<reference evidence="9" key="1">
    <citation type="submission" date="2016-10" db="EMBL/GenBank/DDBJ databases">
        <authorList>
            <person name="Varghese N."/>
            <person name="Submissions S."/>
        </authorList>
    </citation>
    <scope>NUCLEOTIDE SEQUENCE [LARGE SCALE GENOMIC DNA]</scope>
    <source>
        <strain evidence="9">DSM 29303</strain>
    </source>
</reference>
<keyword evidence="1 6" id="KW-0732">Signal</keyword>
<feature type="region of interest" description="Disordered" evidence="5">
    <location>
        <begin position="28"/>
        <end position="133"/>
    </location>
</feature>
<name>A0A1H3APA3_9RHOB</name>
<dbReference type="Pfam" id="PF09864">
    <property type="entry name" value="MliC"/>
    <property type="match status" value="1"/>
</dbReference>
<evidence type="ECO:0000313" key="9">
    <source>
        <dbReference type="Proteomes" id="UP000182944"/>
    </source>
</evidence>
<dbReference type="EMBL" id="FNNA01000004">
    <property type="protein sequence ID" value="SDX31231.1"/>
    <property type="molecule type" value="Genomic_DNA"/>
</dbReference>
<proteinExistence type="predicted"/>
<feature type="compositionally biased region" description="Low complexity" evidence="5">
    <location>
        <begin position="46"/>
        <end position="55"/>
    </location>
</feature>
<dbReference type="Gene3D" id="2.40.128.200">
    <property type="match status" value="1"/>
</dbReference>
<dbReference type="STRING" id="1545044.SAMN05444276_104150"/>
<sequence length="225" mass="22152">MSRIVTRNLGLAALLATLAAGAAVAQTAPAPGAPPAVQLPPPAAPAAPGAATGQPNPHEMMGDLSGGPAGSPTAERGNPRPGTSTSIPTTNPAPVIPLAERTGGTSAENTGIAGQCDPNVSLGNCPPEPATAPEQDAAATAATSVEIVDYRCDGDQTLQVAYVMGADGTNFAVLLQDGRLTALPQAVSASGAIYGPEGSAQLLTKGDEATLESAAGEAERANCRR</sequence>
<feature type="compositionally biased region" description="Polar residues" evidence="5">
    <location>
        <begin position="81"/>
        <end position="92"/>
    </location>
</feature>
<keyword evidence="9" id="KW-1185">Reference proteome</keyword>
<organism evidence="8 9">
    <name type="scientific">Paracoccus sanguinis</name>
    <dbReference type="NCBI Taxonomy" id="1545044"/>
    <lineage>
        <taxon>Bacteria</taxon>
        <taxon>Pseudomonadati</taxon>
        <taxon>Pseudomonadota</taxon>
        <taxon>Alphaproteobacteria</taxon>
        <taxon>Rhodobacterales</taxon>
        <taxon>Paracoccaceae</taxon>
        <taxon>Paracoccus</taxon>
    </lineage>
</organism>
<keyword evidence="3" id="KW-0564">Palmitate</keyword>
<feature type="compositionally biased region" description="Pro residues" evidence="5">
    <location>
        <begin position="31"/>
        <end position="45"/>
    </location>
</feature>
<evidence type="ECO:0000313" key="8">
    <source>
        <dbReference type="EMBL" id="SDX31231.1"/>
    </source>
</evidence>
<evidence type="ECO:0000256" key="1">
    <source>
        <dbReference type="ARBA" id="ARBA00022729"/>
    </source>
</evidence>
<evidence type="ECO:0000259" key="7">
    <source>
        <dbReference type="Pfam" id="PF09864"/>
    </source>
</evidence>
<evidence type="ECO:0000256" key="6">
    <source>
        <dbReference type="SAM" id="SignalP"/>
    </source>
</evidence>
<dbReference type="AlphaFoldDB" id="A0A1H3APA3"/>
<dbReference type="SUPFAM" id="SSF141488">
    <property type="entry name" value="YdhA-like"/>
    <property type="match status" value="1"/>
</dbReference>
<dbReference type="OrthoDB" id="7876351at2"/>
<protein>
    <submittedName>
        <fullName evidence="8">Membrane-bound lysozyme-inhibitor of c-type lysozyme</fullName>
    </submittedName>
</protein>
<dbReference type="InterPro" id="IPR036328">
    <property type="entry name" value="MliC_sf"/>
</dbReference>
<gene>
    <name evidence="8" type="ORF">SAMN05444276_104150</name>
</gene>
<evidence type="ECO:0000256" key="2">
    <source>
        <dbReference type="ARBA" id="ARBA00023136"/>
    </source>
</evidence>
<evidence type="ECO:0000256" key="4">
    <source>
        <dbReference type="ARBA" id="ARBA00023288"/>
    </source>
</evidence>
<keyword evidence="4" id="KW-0449">Lipoprotein</keyword>
<dbReference type="RefSeq" id="WP_052176310.1">
    <property type="nucleotide sequence ID" value="NZ_FNNA01000004.1"/>
</dbReference>
<evidence type="ECO:0000256" key="3">
    <source>
        <dbReference type="ARBA" id="ARBA00023139"/>
    </source>
</evidence>
<accession>A0A1H3APA3</accession>
<feature type="chain" id="PRO_5010267248" evidence="6">
    <location>
        <begin position="26"/>
        <end position="225"/>
    </location>
</feature>
<feature type="signal peptide" evidence="6">
    <location>
        <begin position="1"/>
        <end position="25"/>
    </location>
</feature>
<feature type="domain" description="C-type lysozyme inhibitor" evidence="7">
    <location>
        <begin position="150"/>
        <end position="217"/>
    </location>
</feature>
<dbReference type="Proteomes" id="UP000182944">
    <property type="component" value="Unassembled WGS sequence"/>
</dbReference>
<dbReference type="InterPro" id="IPR018660">
    <property type="entry name" value="MliC"/>
</dbReference>